<proteinExistence type="predicted"/>
<reference evidence="2" key="1">
    <citation type="submission" date="2014-09" db="EMBL/GenBank/DDBJ databases">
        <authorList>
            <person name="Magalhaes I.L.F."/>
            <person name="Oliveira U."/>
            <person name="Santos F.R."/>
            <person name="Vidigal T.H.D.A."/>
            <person name="Brescovit A.D."/>
            <person name="Santos A.J."/>
        </authorList>
    </citation>
    <scope>NUCLEOTIDE SEQUENCE</scope>
    <source>
        <tissue evidence="2">Shoot tissue taken approximately 20 cm above the soil surface</tissue>
    </source>
</reference>
<organism evidence="2">
    <name type="scientific">Arundo donax</name>
    <name type="common">Giant reed</name>
    <name type="synonym">Donax arundinaceus</name>
    <dbReference type="NCBI Taxonomy" id="35708"/>
    <lineage>
        <taxon>Eukaryota</taxon>
        <taxon>Viridiplantae</taxon>
        <taxon>Streptophyta</taxon>
        <taxon>Embryophyta</taxon>
        <taxon>Tracheophyta</taxon>
        <taxon>Spermatophyta</taxon>
        <taxon>Magnoliopsida</taxon>
        <taxon>Liliopsida</taxon>
        <taxon>Poales</taxon>
        <taxon>Poaceae</taxon>
        <taxon>PACMAD clade</taxon>
        <taxon>Arundinoideae</taxon>
        <taxon>Arundineae</taxon>
        <taxon>Arundo</taxon>
    </lineage>
</organism>
<feature type="region of interest" description="Disordered" evidence="1">
    <location>
        <begin position="1"/>
        <end position="25"/>
    </location>
</feature>
<dbReference type="EMBL" id="GBRH01228439">
    <property type="protein sequence ID" value="JAD69456.1"/>
    <property type="molecule type" value="Transcribed_RNA"/>
</dbReference>
<dbReference type="AlphaFoldDB" id="A0A0A9C1K9"/>
<reference evidence="2" key="2">
    <citation type="journal article" date="2015" name="Data Brief">
        <title>Shoot transcriptome of the giant reed, Arundo donax.</title>
        <authorList>
            <person name="Barrero R.A."/>
            <person name="Guerrero F.D."/>
            <person name="Moolhuijzen P."/>
            <person name="Goolsby J.A."/>
            <person name="Tidwell J."/>
            <person name="Bellgard S.E."/>
            <person name="Bellgard M.I."/>
        </authorList>
    </citation>
    <scope>NUCLEOTIDE SEQUENCE</scope>
    <source>
        <tissue evidence="2">Shoot tissue taken approximately 20 cm above the soil surface</tissue>
    </source>
</reference>
<protein>
    <submittedName>
        <fullName evidence="2">Uncharacterized protein</fullName>
    </submittedName>
</protein>
<name>A0A0A9C1K9_ARUDO</name>
<accession>A0A0A9C1K9</accession>
<evidence type="ECO:0000256" key="1">
    <source>
        <dbReference type="SAM" id="MobiDB-lite"/>
    </source>
</evidence>
<evidence type="ECO:0000313" key="2">
    <source>
        <dbReference type="EMBL" id="JAD69456.1"/>
    </source>
</evidence>
<sequence length="25" mass="2650">MSTDERRPSSESTAPCAVPAISLFP</sequence>